<keyword evidence="1" id="KW-0472">Membrane</keyword>
<dbReference type="GeneID" id="106663961"/>
<keyword evidence="1" id="KW-1133">Transmembrane helix</keyword>
<proteinExistence type="predicted"/>
<name>A0A8I6TCU3_CIMLE</name>
<sequence length="548" mass="62938">MDNDEMTFNTNNLGIDEAFVKITTDSFIHLYKLVDECYKCPFTYVDYVNDTRVLKASTKFGTSFRLYTRKEPFIGDKDVQDMVCEVRPRNFGPFGVYDIQNFGSNCTIATKKSPTSQFYLPLYVTALVLFIITLIWNIATSKGFRKEGNDDQSEKRSKRLASLDAFRGMCIVLMIFVNDGSGGYEIIDHTTWNGLHLADVLFPWFLWIMGVCIPISIKSQIKRKVRRWKILTTIVQRSLILFILGLMLNSIGKVAQLETFRLFGVLQRFSVSYFVVSTLVTLLMVDLRSGRYNFCGPLTDVVNLSIIWVLMVLLVAGQTYLVFFYPVPNCPTGYLGPGGLHQDKMYEHCIGGFSGYFDKLVLRKEHLFQNPTANQIYHSGPFEPEGPFGCLLTIFQVFLGVQAGVIILTFSDGFKRIKRWLIWGVVVFIFGVVLCQGRIEGGWIPINKNLWSLSFVFLTSGLAFLLFSLFYYLIDHLRCWTGSPFIYPGMNSILLYIGHEVAYDLFPWHWRFGPMNNHLIVMLEAVWGTLLWVLISYVLYKKKIFLKL</sequence>
<feature type="transmembrane region" description="Helical" evidence="1">
    <location>
        <begin position="518"/>
        <end position="540"/>
    </location>
</feature>
<feature type="transmembrane region" description="Helical" evidence="1">
    <location>
        <begin position="197"/>
        <end position="217"/>
    </location>
</feature>
<dbReference type="Pfam" id="PF07786">
    <property type="entry name" value="HGSNAT_cat"/>
    <property type="match status" value="1"/>
</dbReference>
<feature type="transmembrane region" description="Helical" evidence="1">
    <location>
        <begin position="386"/>
        <end position="408"/>
    </location>
</feature>
<evidence type="ECO:0000313" key="4">
    <source>
        <dbReference type="Proteomes" id="UP000494040"/>
    </source>
</evidence>
<evidence type="ECO:0000259" key="2">
    <source>
        <dbReference type="Pfam" id="PF07786"/>
    </source>
</evidence>
<dbReference type="OrthoDB" id="2149840at2759"/>
<evidence type="ECO:0000256" key="1">
    <source>
        <dbReference type="SAM" id="Phobius"/>
    </source>
</evidence>
<dbReference type="Proteomes" id="UP000494040">
    <property type="component" value="Unassembled WGS sequence"/>
</dbReference>
<keyword evidence="4" id="KW-1185">Reference proteome</keyword>
<dbReference type="EnsemblMetazoa" id="XM_014389222.2">
    <property type="protein sequence ID" value="XP_014244708.1"/>
    <property type="gene ID" value="LOC106663961"/>
</dbReference>
<feature type="transmembrane region" description="Helical" evidence="1">
    <location>
        <begin position="229"/>
        <end position="251"/>
    </location>
</feature>
<feature type="transmembrane region" description="Helical" evidence="1">
    <location>
        <begin position="451"/>
        <end position="473"/>
    </location>
</feature>
<feature type="transmembrane region" description="Helical" evidence="1">
    <location>
        <begin position="301"/>
        <end position="325"/>
    </location>
</feature>
<feature type="transmembrane region" description="Helical" evidence="1">
    <location>
        <begin position="118"/>
        <end position="139"/>
    </location>
</feature>
<keyword evidence="1" id="KW-0812">Transmembrane</keyword>
<organism evidence="3 4">
    <name type="scientific">Cimex lectularius</name>
    <name type="common">Bed bug</name>
    <name type="synonym">Acanthia lectularia</name>
    <dbReference type="NCBI Taxonomy" id="79782"/>
    <lineage>
        <taxon>Eukaryota</taxon>
        <taxon>Metazoa</taxon>
        <taxon>Ecdysozoa</taxon>
        <taxon>Arthropoda</taxon>
        <taxon>Hexapoda</taxon>
        <taxon>Insecta</taxon>
        <taxon>Pterygota</taxon>
        <taxon>Neoptera</taxon>
        <taxon>Paraneoptera</taxon>
        <taxon>Hemiptera</taxon>
        <taxon>Heteroptera</taxon>
        <taxon>Panheteroptera</taxon>
        <taxon>Cimicomorpha</taxon>
        <taxon>Cimicidae</taxon>
        <taxon>Cimex</taxon>
    </lineage>
</organism>
<dbReference type="InterPro" id="IPR012429">
    <property type="entry name" value="HGSNAT_cat"/>
</dbReference>
<dbReference type="PANTHER" id="PTHR31061:SF24">
    <property type="entry name" value="LD22376P"/>
    <property type="match status" value="1"/>
</dbReference>
<feature type="transmembrane region" description="Helical" evidence="1">
    <location>
        <begin position="271"/>
        <end position="289"/>
    </location>
</feature>
<dbReference type="EnsemblMetazoa" id="XM_024226670.1">
    <property type="protein sequence ID" value="XP_024082438.1"/>
    <property type="gene ID" value="LOC106663961"/>
</dbReference>
<feature type="transmembrane region" description="Helical" evidence="1">
    <location>
        <begin position="485"/>
        <end position="506"/>
    </location>
</feature>
<evidence type="ECO:0000313" key="3">
    <source>
        <dbReference type="EnsemblMetazoa" id="XP_014244708.1"/>
    </source>
</evidence>
<dbReference type="RefSeq" id="XP_014244708.1">
    <property type="nucleotide sequence ID" value="XM_014389222.2"/>
</dbReference>
<feature type="domain" description="Heparan-alpha-glucosaminide N-acetyltransferase catalytic" evidence="2">
    <location>
        <begin position="159"/>
        <end position="282"/>
    </location>
</feature>
<reference evidence="3" key="1">
    <citation type="submission" date="2022-01" db="UniProtKB">
        <authorList>
            <consortium name="EnsemblMetazoa"/>
        </authorList>
    </citation>
    <scope>IDENTIFICATION</scope>
</reference>
<feature type="transmembrane region" description="Helical" evidence="1">
    <location>
        <begin position="420"/>
        <end position="439"/>
    </location>
</feature>
<accession>A0A8I6TCU3</accession>
<dbReference type="KEGG" id="clec:106663961"/>
<protein>
    <recommendedName>
        <fullName evidence="2">Heparan-alpha-glucosaminide N-acetyltransferase catalytic domain-containing protein</fullName>
    </recommendedName>
</protein>
<dbReference type="OMA" id="WHGFTFY"/>
<dbReference type="PANTHER" id="PTHR31061">
    <property type="entry name" value="LD22376P"/>
    <property type="match status" value="1"/>
</dbReference>
<dbReference type="RefSeq" id="XP_024082438.1">
    <property type="nucleotide sequence ID" value="XM_024226670.1"/>
</dbReference>
<dbReference type="AlphaFoldDB" id="A0A8I6TCU3"/>